<proteinExistence type="predicted"/>
<dbReference type="EMBL" id="HE573026">
    <property type="protein sequence ID" value="CCC50974.1"/>
    <property type="molecule type" value="Genomic_DNA"/>
</dbReference>
<accession>G0U526</accession>
<organism evidence="1">
    <name type="scientific">Trypanosoma vivax (strain Y486)</name>
    <dbReference type="NCBI Taxonomy" id="1055687"/>
    <lineage>
        <taxon>Eukaryota</taxon>
        <taxon>Discoba</taxon>
        <taxon>Euglenozoa</taxon>
        <taxon>Kinetoplastea</taxon>
        <taxon>Metakinetoplastina</taxon>
        <taxon>Trypanosomatida</taxon>
        <taxon>Trypanosomatidae</taxon>
        <taxon>Trypanosoma</taxon>
        <taxon>Duttonella</taxon>
    </lineage>
</organism>
<protein>
    <submittedName>
        <fullName evidence="1">Uncharacterized protein</fullName>
    </submittedName>
</protein>
<name>G0U526_TRYVY</name>
<dbReference type="AlphaFoldDB" id="G0U526"/>
<dbReference type="VEuPathDB" id="TriTrypDB:TvY486_1000280"/>
<reference evidence="1" key="1">
    <citation type="journal article" date="2012" name="Proc. Natl. Acad. Sci. U.S.A.">
        <title>Antigenic diversity is generated by distinct evolutionary mechanisms in African trypanosome species.</title>
        <authorList>
            <person name="Jackson A.P."/>
            <person name="Berry A."/>
            <person name="Aslett M."/>
            <person name="Allison H.C."/>
            <person name="Burton P."/>
            <person name="Vavrova-Anderson J."/>
            <person name="Brown R."/>
            <person name="Browne H."/>
            <person name="Corton N."/>
            <person name="Hauser H."/>
            <person name="Gamble J."/>
            <person name="Gilderthorp R."/>
            <person name="Marcello L."/>
            <person name="McQuillan J."/>
            <person name="Otto T.D."/>
            <person name="Quail M.A."/>
            <person name="Sanders M.J."/>
            <person name="van Tonder A."/>
            <person name="Ginger M.L."/>
            <person name="Field M.C."/>
            <person name="Barry J.D."/>
            <person name="Hertz-Fowler C."/>
            <person name="Berriman M."/>
        </authorList>
    </citation>
    <scope>NUCLEOTIDE SEQUENCE</scope>
    <source>
        <strain evidence="1">Y486</strain>
    </source>
</reference>
<gene>
    <name evidence="1" type="ORF">TVY486_1000280</name>
</gene>
<evidence type="ECO:0000313" key="1">
    <source>
        <dbReference type="EMBL" id="CCC50974.1"/>
    </source>
</evidence>
<sequence>MMEDARAWVCSLSSRDLEEARQARLSLACLMEPQQLIEMWRAGKQRDAAELLREAEEVGNPDVYAAIGENFRLMFCVNDKRALAEQFLQLDDSHIVVQFLLNGISHEDISRAGSLCAPLLGLLTALPTHQAAAVGHLVSSSLKNEKVLRLFDVGSPDCAENKEVCRFLHMHTDLVPFISSATVDAFDSDPLLVANYLDVCGVMMRHMELPVPLFDRIQRELTEGVDSFVFPFTCRACSLAIRHHEQNASKFARQWTHASAAHLVRCSHDTRDAIYDLLGAASSTATGWLCSQTLVNAEDMTAALSSSAARSITLGFLCDLVQSPHVPDAFFSSSLLGAIWQLRYTQDDLARERLWIFLTRGFWRPAVVTAMAASCASFLCSDHQEVSVVVRQMQLQLAAQFAESPDLVPEMAGRLREFVARGLYPPSSVGVAAIPRR</sequence>